<sequence length="90" mass="10042">MSVQVSDLTPQETFPPSPGQPPPPPERARATHRGFSRLNKSSCHLLSSGHLRMCETNGAVMCATSFNNYRVEVRWKREITRLCSTGKQAD</sequence>
<reference evidence="2 3" key="1">
    <citation type="submission" date="2021-06" db="EMBL/GenBank/DDBJ databases">
        <authorList>
            <person name="Palmer J.M."/>
        </authorList>
    </citation>
    <scope>NUCLEOTIDE SEQUENCE [LARGE SCALE GENOMIC DNA]</scope>
    <source>
        <strain evidence="3">if_2019</strain>
        <tissue evidence="2">Muscle</tissue>
    </source>
</reference>
<feature type="compositionally biased region" description="Pro residues" evidence="1">
    <location>
        <begin position="13"/>
        <end position="25"/>
    </location>
</feature>
<dbReference type="EMBL" id="JAHRIQ010046539">
    <property type="protein sequence ID" value="MEQ2235576.1"/>
    <property type="molecule type" value="Genomic_DNA"/>
</dbReference>
<keyword evidence="3" id="KW-1185">Reference proteome</keyword>
<gene>
    <name evidence="2" type="ORF">ILYODFUR_003760</name>
</gene>
<evidence type="ECO:0000256" key="1">
    <source>
        <dbReference type="SAM" id="MobiDB-lite"/>
    </source>
</evidence>
<organism evidence="2 3">
    <name type="scientific">Ilyodon furcidens</name>
    <name type="common">goldbreast splitfin</name>
    <dbReference type="NCBI Taxonomy" id="33524"/>
    <lineage>
        <taxon>Eukaryota</taxon>
        <taxon>Metazoa</taxon>
        <taxon>Chordata</taxon>
        <taxon>Craniata</taxon>
        <taxon>Vertebrata</taxon>
        <taxon>Euteleostomi</taxon>
        <taxon>Actinopterygii</taxon>
        <taxon>Neopterygii</taxon>
        <taxon>Teleostei</taxon>
        <taxon>Neoteleostei</taxon>
        <taxon>Acanthomorphata</taxon>
        <taxon>Ovalentaria</taxon>
        <taxon>Atherinomorphae</taxon>
        <taxon>Cyprinodontiformes</taxon>
        <taxon>Goodeidae</taxon>
        <taxon>Ilyodon</taxon>
    </lineage>
</organism>
<protein>
    <submittedName>
        <fullName evidence="2">Uncharacterized protein</fullName>
    </submittedName>
</protein>
<accession>A0ABV0TRZ5</accession>
<comment type="caution">
    <text evidence="2">The sequence shown here is derived from an EMBL/GenBank/DDBJ whole genome shotgun (WGS) entry which is preliminary data.</text>
</comment>
<dbReference type="Proteomes" id="UP001482620">
    <property type="component" value="Unassembled WGS sequence"/>
</dbReference>
<evidence type="ECO:0000313" key="2">
    <source>
        <dbReference type="EMBL" id="MEQ2235576.1"/>
    </source>
</evidence>
<feature type="region of interest" description="Disordered" evidence="1">
    <location>
        <begin position="1"/>
        <end position="34"/>
    </location>
</feature>
<evidence type="ECO:0000313" key="3">
    <source>
        <dbReference type="Proteomes" id="UP001482620"/>
    </source>
</evidence>
<feature type="compositionally biased region" description="Polar residues" evidence="1">
    <location>
        <begin position="1"/>
        <end position="12"/>
    </location>
</feature>
<name>A0ABV0TRZ5_9TELE</name>
<proteinExistence type="predicted"/>